<dbReference type="InterPro" id="IPR002792">
    <property type="entry name" value="TRAM_dom"/>
</dbReference>
<keyword evidence="7 9" id="KW-0408">Iron</keyword>
<feature type="binding site" evidence="9 10">
    <location>
        <position position="286"/>
    </location>
    <ligand>
        <name>S-adenosyl-L-methionine</name>
        <dbReference type="ChEBI" id="CHEBI:59789"/>
    </ligand>
</feature>
<dbReference type="OrthoDB" id="9804590at2"/>
<dbReference type="SUPFAM" id="SSF50249">
    <property type="entry name" value="Nucleic acid-binding proteins"/>
    <property type="match status" value="1"/>
</dbReference>
<comment type="function">
    <text evidence="9">Catalyzes the formation of 5-methyl-uridine at position 1939 (m5U1939) in 23S rRNA.</text>
</comment>
<dbReference type="PANTHER" id="PTHR11061">
    <property type="entry name" value="RNA M5U METHYLTRANSFERASE"/>
    <property type="match status" value="1"/>
</dbReference>
<dbReference type="GO" id="GO:0003723">
    <property type="term" value="F:RNA binding"/>
    <property type="evidence" value="ECO:0007669"/>
    <property type="project" value="InterPro"/>
</dbReference>
<reference evidence="13 14" key="1">
    <citation type="submission" date="2018-07" db="EMBL/GenBank/DDBJ databases">
        <title>Pseudomonas laoshanensis sp. nov., isolated from soil.</title>
        <authorList>
            <person name="Sun J."/>
            <person name="Yu L."/>
            <person name="Wang M."/>
            <person name="Zhang C."/>
        </authorList>
    </citation>
    <scope>NUCLEOTIDE SEQUENCE [LARGE SCALE GENOMIC DNA]</scope>
    <source>
        <strain evidence="13 14">Y22</strain>
    </source>
</reference>
<feature type="binding site" evidence="9">
    <location>
        <position position="86"/>
    </location>
    <ligand>
        <name>[4Fe-4S] cluster</name>
        <dbReference type="ChEBI" id="CHEBI:49883"/>
    </ligand>
</feature>
<feature type="active site" evidence="11">
    <location>
        <position position="409"/>
    </location>
</feature>
<dbReference type="Gene3D" id="2.40.50.140">
    <property type="entry name" value="Nucleic acid-binding proteins"/>
    <property type="match status" value="1"/>
</dbReference>
<dbReference type="GO" id="GO:0070041">
    <property type="term" value="F:rRNA (uridine-C5-)-methyltransferase activity"/>
    <property type="evidence" value="ECO:0007669"/>
    <property type="project" value="UniProtKB-UniRule"/>
</dbReference>
<evidence type="ECO:0000256" key="4">
    <source>
        <dbReference type="ARBA" id="ARBA00022679"/>
    </source>
</evidence>
<evidence type="ECO:0000256" key="11">
    <source>
        <dbReference type="PROSITE-ProRule" id="PRU10015"/>
    </source>
</evidence>
<organism evidence="13 14">
    <name type="scientific">Halopseudomonas laoshanensis</name>
    <dbReference type="NCBI Taxonomy" id="2268758"/>
    <lineage>
        <taxon>Bacteria</taxon>
        <taxon>Pseudomonadati</taxon>
        <taxon>Pseudomonadota</taxon>
        <taxon>Gammaproteobacteria</taxon>
        <taxon>Pseudomonadales</taxon>
        <taxon>Pseudomonadaceae</taxon>
        <taxon>Halopseudomonas</taxon>
    </lineage>
</organism>
<feature type="binding site" evidence="9 10">
    <location>
        <position position="383"/>
    </location>
    <ligand>
        <name>S-adenosyl-L-methionine</name>
        <dbReference type="ChEBI" id="CHEBI:59789"/>
    </ligand>
</feature>
<feature type="binding site" evidence="9 10">
    <location>
        <position position="336"/>
    </location>
    <ligand>
        <name>S-adenosyl-L-methionine</name>
        <dbReference type="ChEBI" id="CHEBI:59789"/>
    </ligand>
</feature>
<comment type="caution">
    <text evidence="13">The sequence shown here is derived from an EMBL/GenBank/DDBJ whole genome shotgun (WGS) entry which is preliminary data.</text>
</comment>
<dbReference type="Pfam" id="PF05958">
    <property type="entry name" value="tRNA_U5-meth_tr"/>
    <property type="match status" value="1"/>
</dbReference>
<feature type="binding site" evidence="9 10">
    <location>
        <position position="315"/>
    </location>
    <ligand>
        <name>S-adenosyl-L-methionine</name>
        <dbReference type="ChEBI" id="CHEBI:59789"/>
    </ligand>
</feature>
<dbReference type="InterPro" id="IPR029063">
    <property type="entry name" value="SAM-dependent_MTases_sf"/>
</dbReference>
<dbReference type="InterPro" id="IPR001566">
    <property type="entry name" value="23S_rRNA_MeTrfase_RlmD"/>
</dbReference>
<evidence type="ECO:0000313" key="14">
    <source>
        <dbReference type="Proteomes" id="UP000463138"/>
    </source>
</evidence>
<dbReference type="AlphaFoldDB" id="A0A7V7KWG0"/>
<keyword evidence="8 9" id="KW-0411">Iron-sulfur</keyword>
<evidence type="ECO:0000256" key="5">
    <source>
        <dbReference type="ARBA" id="ARBA00022691"/>
    </source>
</evidence>
<feature type="binding site" evidence="9">
    <location>
        <position position="92"/>
    </location>
    <ligand>
        <name>[4Fe-4S] cluster</name>
        <dbReference type="ChEBI" id="CHEBI:49883"/>
    </ligand>
</feature>
<dbReference type="Gene3D" id="2.40.50.1070">
    <property type="match status" value="1"/>
</dbReference>
<dbReference type="NCBIfam" id="TIGR00479">
    <property type="entry name" value="rumA"/>
    <property type="match status" value="1"/>
</dbReference>
<dbReference type="GO" id="GO:0005506">
    <property type="term" value="F:iron ion binding"/>
    <property type="evidence" value="ECO:0007669"/>
    <property type="project" value="UniProtKB-UniRule"/>
</dbReference>
<comment type="catalytic activity">
    <reaction evidence="9">
        <text>uridine(1939) in 23S rRNA + S-adenosyl-L-methionine = 5-methyluridine(1939) in 23S rRNA + S-adenosyl-L-homocysteine + H(+)</text>
        <dbReference type="Rhea" id="RHEA:42908"/>
        <dbReference type="Rhea" id="RHEA-COMP:10278"/>
        <dbReference type="Rhea" id="RHEA-COMP:10279"/>
        <dbReference type="ChEBI" id="CHEBI:15378"/>
        <dbReference type="ChEBI" id="CHEBI:57856"/>
        <dbReference type="ChEBI" id="CHEBI:59789"/>
        <dbReference type="ChEBI" id="CHEBI:65315"/>
        <dbReference type="ChEBI" id="CHEBI:74447"/>
        <dbReference type="EC" id="2.1.1.190"/>
    </reaction>
</comment>
<feature type="binding site" evidence="9">
    <location>
        <position position="363"/>
    </location>
    <ligand>
        <name>S-adenosyl-L-methionine</name>
        <dbReference type="ChEBI" id="CHEBI:59789"/>
    </ligand>
</feature>
<dbReference type="InterPro" id="IPR012340">
    <property type="entry name" value="NA-bd_OB-fold"/>
</dbReference>
<protein>
    <recommendedName>
        <fullName evidence="9">23S rRNA (uracil(1939)-C(5))-methyltransferase RlmD</fullName>
        <ecNumber evidence="9">2.1.1.190</ecNumber>
    </recommendedName>
    <alternativeName>
        <fullName evidence="9">23S rRNA(m5U1939)-methyltransferase</fullName>
    </alternativeName>
</protein>
<dbReference type="Gene3D" id="3.40.50.150">
    <property type="entry name" value="Vaccinia Virus protein VP39"/>
    <property type="match status" value="1"/>
</dbReference>
<dbReference type="Pfam" id="PF01938">
    <property type="entry name" value="TRAM"/>
    <property type="match status" value="1"/>
</dbReference>
<keyword evidence="1 9" id="KW-0004">4Fe-4S</keyword>
<dbReference type="PROSITE" id="PS50926">
    <property type="entry name" value="TRAM"/>
    <property type="match status" value="1"/>
</dbReference>
<feature type="domain" description="TRAM" evidence="12">
    <location>
        <begin position="15"/>
        <end position="73"/>
    </location>
</feature>
<dbReference type="GO" id="GO:0070475">
    <property type="term" value="P:rRNA base methylation"/>
    <property type="evidence" value="ECO:0007669"/>
    <property type="project" value="TreeGrafter"/>
</dbReference>
<keyword evidence="3 9" id="KW-0489">Methyltransferase</keyword>
<sequence length="458" mass="50146">MRGHRGRARQAPDAPAAIGQRIELDLERLAHDGRGIGRWQGRIVFVDGGLPGERVQARVLKARSKLIETRLDKLLVASPERQTPRCAHIDLCGGCSLQHMPEATQLQVKQQALAQQLQHFAGLEPERWMPALVGPTYGYRQRTRLAMRWDKRLGLLEVGYRQRSSSDLVEVQECPVLVPALEALVQDLVPLLKSLDGRAGLGHVELIGDEAPVLLVRHMQELSEADLQALKVLADQHGASCWLQPGEPSTLHGPIGSAPGLNQDLPAYHLPDQGLRFEFMPGDFIQVNARINQMMVNQALEWLAIQPGEQVLDLFCGVGNFALPLAYAGAQVTAVEGSVEMVQRAQKNAQNNQLESLHFSSADLSKLQDANWLTQPCDAALLDPPRDGAEQLVQQLADKAVGRILYVSCNPATLARDAGLLAARGYRLVQAGIMDMFPQTAHVEAMALFVAGNKVKPV</sequence>
<dbReference type="PROSITE" id="PS01230">
    <property type="entry name" value="TRMA_1"/>
    <property type="match status" value="1"/>
</dbReference>
<dbReference type="EC" id="2.1.1.190" evidence="9"/>
<keyword evidence="14" id="KW-1185">Reference proteome</keyword>
<dbReference type="Proteomes" id="UP000463138">
    <property type="component" value="Unassembled WGS sequence"/>
</dbReference>
<dbReference type="NCBIfam" id="NF009639">
    <property type="entry name" value="PRK13168.1"/>
    <property type="match status" value="1"/>
</dbReference>
<evidence type="ECO:0000259" key="12">
    <source>
        <dbReference type="PROSITE" id="PS50926"/>
    </source>
</evidence>
<dbReference type="InterPro" id="IPR010280">
    <property type="entry name" value="U5_MeTrfase_fam"/>
</dbReference>
<dbReference type="PROSITE" id="PS01231">
    <property type="entry name" value="TRMA_2"/>
    <property type="match status" value="1"/>
</dbReference>
<dbReference type="InterPro" id="IPR030391">
    <property type="entry name" value="MeTrfase_TrmA_CS"/>
</dbReference>
<evidence type="ECO:0000256" key="7">
    <source>
        <dbReference type="ARBA" id="ARBA00023004"/>
    </source>
</evidence>
<dbReference type="EMBL" id="QOVF01000005">
    <property type="protein sequence ID" value="KAA0693150.1"/>
    <property type="molecule type" value="Genomic_DNA"/>
</dbReference>
<keyword evidence="6 9" id="KW-0479">Metal-binding</keyword>
<dbReference type="PANTHER" id="PTHR11061:SF49">
    <property type="entry name" value="23S RRNA (URACIL(1939)-C(5))-METHYLTRANSFERASE RLMD"/>
    <property type="match status" value="1"/>
</dbReference>
<comment type="similarity">
    <text evidence="9">Belongs to the class I-like SAM-binding methyltransferase superfamily. RNA M5U methyltransferase family. RlmD subfamily.</text>
</comment>
<keyword evidence="4 9" id="KW-0808">Transferase</keyword>
<keyword evidence="2 9" id="KW-0698">rRNA processing</keyword>
<dbReference type="InterPro" id="IPR030390">
    <property type="entry name" value="MeTrfase_TrmA_AS"/>
</dbReference>
<dbReference type="HAMAP" id="MF_01010">
    <property type="entry name" value="23SrRNA_methyltr_RlmD"/>
    <property type="match status" value="1"/>
</dbReference>
<accession>A0A7V7KWG0</accession>
<evidence type="ECO:0000256" key="9">
    <source>
        <dbReference type="HAMAP-Rule" id="MF_01010"/>
    </source>
</evidence>
<dbReference type="GO" id="GO:0051539">
    <property type="term" value="F:4 iron, 4 sulfur cluster binding"/>
    <property type="evidence" value="ECO:0007669"/>
    <property type="project" value="UniProtKB-KW"/>
</dbReference>
<feature type="active site" description="Nucleophile" evidence="9 10">
    <location>
        <position position="409"/>
    </location>
</feature>
<evidence type="ECO:0000256" key="8">
    <source>
        <dbReference type="ARBA" id="ARBA00023014"/>
    </source>
</evidence>
<gene>
    <name evidence="9" type="primary">rlmD</name>
    <name evidence="13" type="ORF">DT594_14825</name>
</gene>
<name>A0A7V7KWG0_9GAMM</name>
<dbReference type="RefSeq" id="WP_149333400.1">
    <property type="nucleotide sequence ID" value="NZ_QOVF01000005.1"/>
</dbReference>
<keyword evidence="5 9" id="KW-0949">S-adenosyl-L-methionine</keyword>
<evidence type="ECO:0000256" key="10">
    <source>
        <dbReference type="PROSITE-ProRule" id="PRU01024"/>
    </source>
</evidence>
<proteinExistence type="inferred from homology"/>
<feature type="binding site" evidence="9">
    <location>
        <position position="95"/>
    </location>
    <ligand>
        <name>[4Fe-4S] cluster</name>
        <dbReference type="ChEBI" id="CHEBI:49883"/>
    </ligand>
</feature>
<evidence type="ECO:0000256" key="6">
    <source>
        <dbReference type="ARBA" id="ARBA00022723"/>
    </source>
</evidence>
<evidence type="ECO:0000256" key="1">
    <source>
        <dbReference type="ARBA" id="ARBA00022485"/>
    </source>
</evidence>
<evidence type="ECO:0000313" key="13">
    <source>
        <dbReference type="EMBL" id="KAA0693150.1"/>
    </source>
</evidence>
<dbReference type="SUPFAM" id="SSF53335">
    <property type="entry name" value="S-adenosyl-L-methionine-dependent methyltransferases"/>
    <property type="match status" value="1"/>
</dbReference>
<feature type="binding site" evidence="9">
    <location>
        <position position="174"/>
    </location>
    <ligand>
        <name>[4Fe-4S] cluster</name>
        <dbReference type="ChEBI" id="CHEBI:49883"/>
    </ligand>
</feature>
<dbReference type="CDD" id="cd02440">
    <property type="entry name" value="AdoMet_MTases"/>
    <property type="match status" value="1"/>
</dbReference>
<evidence type="ECO:0000256" key="3">
    <source>
        <dbReference type="ARBA" id="ARBA00022603"/>
    </source>
</evidence>
<feature type="binding site" evidence="9">
    <location>
        <position position="320"/>
    </location>
    <ligand>
        <name>S-adenosyl-L-methionine</name>
        <dbReference type="ChEBI" id="CHEBI:59789"/>
    </ligand>
</feature>
<dbReference type="PROSITE" id="PS51687">
    <property type="entry name" value="SAM_MT_RNA_M5U"/>
    <property type="match status" value="1"/>
</dbReference>
<evidence type="ECO:0000256" key="2">
    <source>
        <dbReference type="ARBA" id="ARBA00022552"/>
    </source>
</evidence>